<dbReference type="Gene3D" id="3.40.50.720">
    <property type="entry name" value="NAD(P)-binding Rossmann-like Domain"/>
    <property type="match status" value="1"/>
</dbReference>
<dbReference type="NCBIfam" id="NF004887">
    <property type="entry name" value="PRK06249.1"/>
    <property type="match status" value="1"/>
</dbReference>
<dbReference type="Pfam" id="PF02558">
    <property type="entry name" value="ApbA"/>
    <property type="match status" value="1"/>
</dbReference>
<evidence type="ECO:0000256" key="1">
    <source>
        <dbReference type="ARBA" id="ARBA00004994"/>
    </source>
</evidence>
<dbReference type="InterPro" id="IPR013752">
    <property type="entry name" value="KPA_reductase"/>
</dbReference>
<evidence type="ECO:0000256" key="4">
    <source>
        <dbReference type="ARBA" id="ARBA00019465"/>
    </source>
</evidence>
<dbReference type="EC" id="1.1.1.169" evidence="3 10"/>
<evidence type="ECO:0000256" key="7">
    <source>
        <dbReference type="ARBA" id="ARBA00023002"/>
    </source>
</evidence>
<evidence type="ECO:0000313" key="14">
    <source>
        <dbReference type="Proteomes" id="UP001501565"/>
    </source>
</evidence>
<comment type="pathway">
    <text evidence="1 10">Cofactor biosynthesis; (R)-pantothenate biosynthesis; (R)-pantoate from 3-methyl-2-oxobutanoate: step 2/2.</text>
</comment>
<dbReference type="EMBL" id="BAABBN010000004">
    <property type="protein sequence ID" value="GAA3920094.1"/>
    <property type="molecule type" value="Genomic_DNA"/>
</dbReference>
<comment type="catalytic activity">
    <reaction evidence="9 10">
        <text>(R)-pantoate + NADP(+) = 2-dehydropantoate + NADPH + H(+)</text>
        <dbReference type="Rhea" id="RHEA:16233"/>
        <dbReference type="ChEBI" id="CHEBI:11561"/>
        <dbReference type="ChEBI" id="CHEBI:15378"/>
        <dbReference type="ChEBI" id="CHEBI:15980"/>
        <dbReference type="ChEBI" id="CHEBI:57783"/>
        <dbReference type="ChEBI" id="CHEBI:58349"/>
        <dbReference type="EC" id="1.1.1.169"/>
    </reaction>
</comment>
<dbReference type="InterPro" id="IPR051402">
    <property type="entry name" value="KPR-Related"/>
</dbReference>
<keyword evidence="14" id="KW-1185">Reference proteome</keyword>
<evidence type="ECO:0000256" key="10">
    <source>
        <dbReference type="RuleBase" id="RU362068"/>
    </source>
</evidence>
<keyword evidence="7 10" id="KW-0560">Oxidoreductase</keyword>
<evidence type="ECO:0000256" key="5">
    <source>
        <dbReference type="ARBA" id="ARBA00022655"/>
    </source>
</evidence>
<dbReference type="Gene3D" id="1.10.1040.10">
    <property type="entry name" value="N-(1-d-carboxylethyl)-l-norvaline Dehydrogenase, domain 2"/>
    <property type="match status" value="1"/>
</dbReference>
<dbReference type="NCBIfam" id="TIGR00745">
    <property type="entry name" value="apbA_panE"/>
    <property type="match status" value="1"/>
</dbReference>
<evidence type="ECO:0000256" key="9">
    <source>
        <dbReference type="ARBA" id="ARBA00048793"/>
    </source>
</evidence>
<evidence type="ECO:0000313" key="13">
    <source>
        <dbReference type="EMBL" id="GAA3920094.1"/>
    </source>
</evidence>
<dbReference type="SUPFAM" id="SSF51735">
    <property type="entry name" value="NAD(P)-binding Rossmann-fold domains"/>
    <property type="match status" value="1"/>
</dbReference>
<evidence type="ECO:0000259" key="12">
    <source>
        <dbReference type="Pfam" id="PF08546"/>
    </source>
</evidence>
<reference evidence="14" key="1">
    <citation type="journal article" date="2019" name="Int. J. Syst. Evol. Microbiol.">
        <title>The Global Catalogue of Microorganisms (GCM) 10K type strain sequencing project: providing services to taxonomists for standard genome sequencing and annotation.</title>
        <authorList>
            <consortium name="The Broad Institute Genomics Platform"/>
            <consortium name="The Broad Institute Genome Sequencing Center for Infectious Disease"/>
            <person name="Wu L."/>
            <person name="Ma J."/>
        </authorList>
    </citation>
    <scope>NUCLEOTIDE SEQUENCE [LARGE SCALE GENOMIC DNA]</scope>
    <source>
        <strain evidence="14">JCM 17551</strain>
    </source>
</reference>
<feature type="domain" description="Ketopantoate reductase C-terminal" evidence="12">
    <location>
        <begin position="184"/>
        <end position="303"/>
    </location>
</feature>
<proteinExistence type="inferred from homology"/>
<evidence type="ECO:0000259" key="11">
    <source>
        <dbReference type="Pfam" id="PF02558"/>
    </source>
</evidence>
<evidence type="ECO:0000256" key="2">
    <source>
        <dbReference type="ARBA" id="ARBA00007870"/>
    </source>
</evidence>
<keyword evidence="5 10" id="KW-0566">Pantothenate biosynthesis</keyword>
<dbReference type="PANTHER" id="PTHR21708">
    <property type="entry name" value="PROBABLE 2-DEHYDROPANTOATE 2-REDUCTASE"/>
    <property type="match status" value="1"/>
</dbReference>
<dbReference type="RefSeq" id="WP_344796998.1">
    <property type="nucleotide sequence ID" value="NZ_BAABBN010000004.1"/>
</dbReference>
<dbReference type="PANTHER" id="PTHR21708:SF26">
    <property type="entry name" value="2-DEHYDROPANTOATE 2-REDUCTASE"/>
    <property type="match status" value="1"/>
</dbReference>
<gene>
    <name evidence="13" type="ORF">GCM10022277_14580</name>
</gene>
<comment type="similarity">
    <text evidence="2 10">Belongs to the ketopantoate reductase family.</text>
</comment>
<dbReference type="InterPro" id="IPR013332">
    <property type="entry name" value="KPR_N"/>
</dbReference>
<accession>A0ABP7MCZ6</accession>
<dbReference type="SUPFAM" id="SSF48179">
    <property type="entry name" value="6-phosphogluconate dehydrogenase C-terminal domain-like"/>
    <property type="match status" value="1"/>
</dbReference>
<comment type="function">
    <text evidence="10">Catalyzes the NADPH-dependent reduction of ketopantoate into pantoic acid.</text>
</comment>
<protein>
    <recommendedName>
        <fullName evidence="4 10">2-dehydropantoate 2-reductase</fullName>
        <ecNumber evidence="3 10">1.1.1.169</ecNumber>
    </recommendedName>
    <alternativeName>
        <fullName evidence="8 10">Ketopantoate reductase</fullName>
    </alternativeName>
</protein>
<dbReference type="InterPro" id="IPR013328">
    <property type="entry name" value="6PGD_dom2"/>
</dbReference>
<dbReference type="Proteomes" id="UP001501565">
    <property type="component" value="Unassembled WGS sequence"/>
</dbReference>
<feature type="domain" description="Ketopantoate reductase N-terminal" evidence="11">
    <location>
        <begin position="9"/>
        <end position="157"/>
    </location>
</feature>
<name>A0ABP7MCZ6_9GAMM</name>
<keyword evidence="6 10" id="KW-0521">NADP</keyword>
<evidence type="ECO:0000256" key="6">
    <source>
        <dbReference type="ARBA" id="ARBA00022857"/>
    </source>
</evidence>
<dbReference type="InterPro" id="IPR003710">
    <property type="entry name" value="ApbA"/>
</dbReference>
<evidence type="ECO:0000256" key="8">
    <source>
        <dbReference type="ARBA" id="ARBA00032024"/>
    </source>
</evidence>
<dbReference type="InterPro" id="IPR008927">
    <property type="entry name" value="6-PGluconate_DH-like_C_sf"/>
</dbReference>
<organism evidence="13 14">
    <name type="scientific">Litoribacillus peritrichatus</name>
    <dbReference type="NCBI Taxonomy" id="718191"/>
    <lineage>
        <taxon>Bacteria</taxon>
        <taxon>Pseudomonadati</taxon>
        <taxon>Pseudomonadota</taxon>
        <taxon>Gammaproteobacteria</taxon>
        <taxon>Oceanospirillales</taxon>
        <taxon>Oceanospirillaceae</taxon>
        <taxon>Litoribacillus</taxon>
    </lineage>
</organism>
<sequence>MSVKGIKKIAIVGTGAIGGYYGCKLAKAGVDVHFLARSDYQYIQSHGLKVASAKGQDISVDPVNVYNDSKDMPQCDLILITLKTTSNDQLNELLKPLLHEKSLLCSLQNGYGLEHYLSQVFPQASIIGGLCFICSQKVKPGIIDHQDFGSIRLADYNAGAERLSDVAELFTQAEVPTQTSDSLTKARWEKLVWNVPFNGLSVVLNAKTDAMLNKDSTRALIKEIMLEVIQVARVHAADIDNDFADKLIELTDGMAAYYPSMKVDYDLKRPMELKDIYQATLNAAYEKGIAMPKTEMLLELLTFMDHS</sequence>
<comment type="caution">
    <text evidence="13">The sequence shown here is derived from an EMBL/GenBank/DDBJ whole genome shotgun (WGS) entry which is preliminary data.</text>
</comment>
<dbReference type="InterPro" id="IPR036291">
    <property type="entry name" value="NAD(P)-bd_dom_sf"/>
</dbReference>
<evidence type="ECO:0000256" key="3">
    <source>
        <dbReference type="ARBA" id="ARBA00013014"/>
    </source>
</evidence>
<dbReference type="Pfam" id="PF08546">
    <property type="entry name" value="ApbA_C"/>
    <property type="match status" value="1"/>
</dbReference>